<dbReference type="EMBL" id="LLXL01001447">
    <property type="protein sequence ID" value="PKK64406.1"/>
    <property type="molecule type" value="Genomic_DNA"/>
</dbReference>
<dbReference type="Pfam" id="PF00012">
    <property type="entry name" value="HSP70"/>
    <property type="match status" value="1"/>
</dbReference>
<dbReference type="VEuPathDB" id="FungiDB:RhiirFUN_008364"/>
<sequence>MSSPTSKDDIRVVVSIDFGTTFSGYAYAHKFNPNEITVEDQWEGLVSFKVPTIIKYEDKSCSSIKSWGPSALAKRRNTDQSKPIELFKLYLLNEPSMKLPPLPVDYKKVITDYLKQLSKMIRENVNNTWVDLDFYSQVLIVLTIPTEYADDEIEIMRDCAYKAGLMKEKNSRFLIFITEPEAAAVNCLNASDEVKNLKPGELFMIVDCGGGTVDVACHELLAKNRISEITESKGGNCGSSFVDKNFKEFLRNKLGEPTFKLLENEYYNALQYMVQEFCENVKIPFTGKNFKPYEIDLEDYFTKYPSTLRDIVKEGKEKKLLEESEWMITLQLDDVKEMFDPLITRIVHLIKGQLYQLQNKNKQCSAMMLVGGFSESKYLQNIIKSVFQNMVISFPPIPVVAVLKGGVQFGLEVETVAKRVLKRTYGTNVVRRSQLNDPQSEMLPNGNTIVFEPLASRGDVISVNDKVVQQFRLSSLTKRVNFNIS</sequence>
<evidence type="ECO:0000256" key="2">
    <source>
        <dbReference type="ARBA" id="ARBA00022840"/>
    </source>
</evidence>
<reference evidence="3 4" key="1">
    <citation type="submission" date="2016-04" db="EMBL/GenBank/DDBJ databases">
        <title>Genome analyses suggest a sexual origin of heterokaryosis in a supposedly ancient asexual fungus.</title>
        <authorList>
            <person name="Ropars J."/>
            <person name="Sedzielewska K."/>
            <person name="Noel J."/>
            <person name="Charron P."/>
            <person name="Farinelli L."/>
            <person name="Marton T."/>
            <person name="Kruger M."/>
            <person name="Pelin A."/>
            <person name="Brachmann A."/>
            <person name="Corradi N."/>
        </authorList>
    </citation>
    <scope>NUCLEOTIDE SEQUENCE [LARGE SCALE GENOMIC DNA]</scope>
    <source>
        <strain evidence="3 4">C2</strain>
    </source>
</reference>
<comment type="caution">
    <text evidence="3">The sequence shown here is derived from an EMBL/GenBank/DDBJ whole genome shotgun (WGS) entry which is preliminary data.</text>
</comment>
<proteinExistence type="predicted"/>
<organism evidence="3 4">
    <name type="scientific">Rhizophagus irregularis</name>
    <dbReference type="NCBI Taxonomy" id="588596"/>
    <lineage>
        <taxon>Eukaryota</taxon>
        <taxon>Fungi</taxon>
        <taxon>Fungi incertae sedis</taxon>
        <taxon>Mucoromycota</taxon>
        <taxon>Glomeromycotina</taxon>
        <taxon>Glomeromycetes</taxon>
        <taxon>Glomerales</taxon>
        <taxon>Glomeraceae</taxon>
        <taxon>Rhizophagus</taxon>
    </lineage>
</organism>
<keyword evidence="1" id="KW-0547">Nucleotide-binding</keyword>
<reference evidence="3 4" key="2">
    <citation type="submission" date="2017-10" db="EMBL/GenBank/DDBJ databases">
        <title>Extensive intraspecific genome diversity in a model arbuscular mycorrhizal fungus.</title>
        <authorList>
            <person name="Chen E.C.H."/>
            <person name="Morin E."/>
            <person name="Baudet D."/>
            <person name="Noel J."/>
            <person name="Ndikumana S."/>
            <person name="Charron P."/>
            <person name="St-Onge C."/>
            <person name="Giorgi J."/>
            <person name="Grigoriev I.V."/>
            <person name="Roux C."/>
            <person name="Martin F.M."/>
            <person name="Corradi N."/>
        </authorList>
    </citation>
    <scope>NUCLEOTIDE SEQUENCE [LARGE SCALE GENOMIC DNA]</scope>
    <source>
        <strain evidence="3 4">C2</strain>
    </source>
</reference>
<dbReference type="GO" id="GO:0005524">
    <property type="term" value="F:ATP binding"/>
    <property type="evidence" value="ECO:0007669"/>
    <property type="project" value="UniProtKB-KW"/>
</dbReference>
<dbReference type="VEuPathDB" id="FungiDB:RhiirA1_415105"/>
<dbReference type="PANTHER" id="PTHR14187">
    <property type="entry name" value="ALPHA KINASE/ELONGATION FACTOR 2 KINASE"/>
    <property type="match status" value="1"/>
</dbReference>
<dbReference type="InterPro" id="IPR013126">
    <property type="entry name" value="Hsp_70_fam"/>
</dbReference>
<name>A0A2N1MRZ6_9GLOM</name>
<gene>
    <name evidence="3" type="ORF">RhiirC2_854344</name>
</gene>
<dbReference type="Gene3D" id="3.90.640.10">
    <property type="entry name" value="Actin, Chain A, domain 4"/>
    <property type="match status" value="1"/>
</dbReference>
<dbReference type="Gene3D" id="3.30.420.40">
    <property type="match status" value="2"/>
</dbReference>
<evidence type="ECO:0000313" key="3">
    <source>
        <dbReference type="EMBL" id="PKK64406.1"/>
    </source>
</evidence>
<dbReference type="CDD" id="cd10229">
    <property type="entry name" value="ASKHA_NBD_HSP70_HSPA12"/>
    <property type="match status" value="1"/>
</dbReference>
<dbReference type="AlphaFoldDB" id="A0A2N1MRZ6"/>
<dbReference type="SUPFAM" id="SSF53067">
    <property type="entry name" value="Actin-like ATPase domain"/>
    <property type="match status" value="2"/>
</dbReference>
<accession>A0A2N1MRZ6</accession>
<dbReference type="Proteomes" id="UP000233469">
    <property type="component" value="Unassembled WGS sequence"/>
</dbReference>
<dbReference type="InterPro" id="IPR043129">
    <property type="entry name" value="ATPase_NBD"/>
</dbReference>
<dbReference type="VEuPathDB" id="FungiDB:FUN_007977"/>
<dbReference type="GO" id="GO:0140662">
    <property type="term" value="F:ATP-dependent protein folding chaperone"/>
    <property type="evidence" value="ECO:0007669"/>
    <property type="project" value="InterPro"/>
</dbReference>
<dbReference type="PANTHER" id="PTHR14187:SF5">
    <property type="entry name" value="HEAT SHOCK 70 KDA PROTEIN 12A"/>
    <property type="match status" value="1"/>
</dbReference>
<keyword evidence="2" id="KW-0067">ATP-binding</keyword>
<evidence type="ECO:0000256" key="1">
    <source>
        <dbReference type="ARBA" id="ARBA00022741"/>
    </source>
</evidence>
<protein>
    <submittedName>
        <fullName evidence="3">Actin-like ATPase domain-containing protein</fullName>
    </submittedName>
</protein>
<evidence type="ECO:0000313" key="4">
    <source>
        <dbReference type="Proteomes" id="UP000233469"/>
    </source>
</evidence>